<sequence>MERASSIIESLNLTKKLEKTPNYNDDNARYKNSILKKIRSRYVGSNRIKKPSSNIPIVKYFQSISKNRIRSATKPLPDSITKSLNYLPFSKDQLICRINSFKDSQKWDLNYLNKLTVLKIARYGWFQSGRKNELWCKCCNERFSIKFPETLNNNDEDNDQLIDKLQDRYQELLAQSHKDTCPWKVRNTPELVYKIELNDIFNQIDHFENLYRHNLSFVKDFNGLKIDNDDDLNLNNIIKWLSLKELDINIYCILITLFNWKLNKISNNLLFESITDNRRFITSLSNDKDSGIEPINLLDEHYSWCDYVEGYKIVLQMFEILTHDQSINGNDDNNNDNDNDSTNDDENIDNETRDYDANNDEKFLEKMEQLRKIYLDD</sequence>
<evidence type="ECO:0000256" key="2">
    <source>
        <dbReference type="ARBA" id="ARBA00023242"/>
    </source>
</evidence>
<feature type="compositionally biased region" description="Basic and acidic residues" evidence="3">
    <location>
        <begin position="350"/>
        <end position="361"/>
    </location>
</feature>
<evidence type="ECO:0000256" key="3">
    <source>
        <dbReference type="SAM" id="MobiDB-lite"/>
    </source>
</evidence>
<feature type="region of interest" description="Disordered" evidence="3">
    <location>
        <begin position="329"/>
        <end position="361"/>
    </location>
</feature>
<dbReference type="InterPro" id="IPR001370">
    <property type="entry name" value="BIR_rpt"/>
</dbReference>
<dbReference type="Proteomes" id="UP000769528">
    <property type="component" value="Unassembled WGS sequence"/>
</dbReference>
<dbReference type="PROSITE" id="PS50143">
    <property type="entry name" value="BIR_REPEAT_2"/>
    <property type="match status" value="1"/>
</dbReference>
<keyword evidence="6" id="KW-1185">Reference proteome</keyword>
<keyword evidence="2" id="KW-0539">Nucleus</keyword>
<accession>A0A9P8PIB9</accession>
<reference evidence="5" key="1">
    <citation type="journal article" date="2021" name="Open Biol.">
        <title>Shared evolutionary footprints suggest mitochondrial oxidative damage underlies multiple complex I losses in fungi.</title>
        <authorList>
            <person name="Schikora-Tamarit M.A."/>
            <person name="Marcet-Houben M."/>
            <person name="Nosek J."/>
            <person name="Gabaldon T."/>
        </authorList>
    </citation>
    <scope>NUCLEOTIDE SEQUENCE</scope>
    <source>
        <strain evidence="5">CBS6341</strain>
    </source>
</reference>
<evidence type="ECO:0000313" key="6">
    <source>
        <dbReference type="Proteomes" id="UP000769528"/>
    </source>
</evidence>
<reference evidence="5" key="2">
    <citation type="submission" date="2021-01" db="EMBL/GenBank/DDBJ databases">
        <authorList>
            <person name="Schikora-Tamarit M.A."/>
        </authorList>
    </citation>
    <scope>NUCLEOTIDE SEQUENCE</scope>
    <source>
        <strain evidence="5">CBS6341</strain>
    </source>
</reference>
<gene>
    <name evidence="5" type="ORF">WICMUC_004560</name>
</gene>
<dbReference type="GO" id="GO:0005634">
    <property type="term" value="C:nucleus"/>
    <property type="evidence" value="ECO:0007669"/>
    <property type="project" value="UniProtKB-SubCell"/>
</dbReference>
<comment type="caution">
    <text evidence="5">The sequence shown here is derived from an EMBL/GenBank/DDBJ whole genome shotgun (WGS) entry which is preliminary data.</text>
</comment>
<organism evidence="5 6">
    <name type="scientific">Wickerhamomyces mucosus</name>
    <dbReference type="NCBI Taxonomy" id="1378264"/>
    <lineage>
        <taxon>Eukaryota</taxon>
        <taxon>Fungi</taxon>
        <taxon>Dikarya</taxon>
        <taxon>Ascomycota</taxon>
        <taxon>Saccharomycotina</taxon>
        <taxon>Saccharomycetes</taxon>
        <taxon>Phaffomycetales</taxon>
        <taxon>Wickerhamomycetaceae</taxon>
        <taxon>Wickerhamomyces</taxon>
    </lineage>
</organism>
<proteinExistence type="predicted"/>
<protein>
    <recommendedName>
        <fullName evidence="4">C3HC-type domain-containing protein</fullName>
    </recommendedName>
</protein>
<dbReference type="SUPFAM" id="SSF57924">
    <property type="entry name" value="Inhibitor of apoptosis (IAP) repeat"/>
    <property type="match status" value="1"/>
</dbReference>
<dbReference type="OrthoDB" id="2592092at2759"/>
<feature type="domain" description="C3HC-type" evidence="4">
    <location>
        <begin position="88"/>
        <end position="213"/>
    </location>
</feature>
<dbReference type="InterPro" id="IPR012935">
    <property type="entry name" value="NuBaID_N"/>
</dbReference>
<comment type="subcellular location">
    <subcellularLocation>
        <location evidence="1">Nucleus</location>
    </subcellularLocation>
</comment>
<dbReference type="EMBL" id="JAEUBF010001266">
    <property type="protein sequence ID" value="KAH3671802.1"/>
    <property type="molecule type" value="Genomic_DNA"/>
</dbReference>
<evidence type="ECO:0000313" key="5">
    <source>
        <dbReference type="EMBL" id="KAH3671802.1"/>
    </source>
</evidence>
<name>A0A9P8PIB9_9ASCO</name>
<dbReference type="GO" id="GO:0008270">
    <property type="term" value="F:zinc ion binding"/>
    <property type="evidence" value="ECO:0007669"/>
    <property type="project" value="InterPro"/>
</dbReference>
<dbReference type="AlphaFoldDB" id="A0A9P8PIB9"/>
<evidence type="ECO:0000259" key="4">
    <source>
        <dbReference type="Pfam" id="PF07967"/>
    </source>
</evidence>
<feature type="compositionally biased region" description="Acidic residues" evidence="3">
    <location>
        <begin position="333"/>
        <end position="349"/>
    </location>
</feature>
<evidence type="ECO:0000256" key="1">
    <source>
        <dbReference type="ARBA" id="ARBA00004123"/>
    </source>
</evidence>
<dbReference type="Pfam" id="PF07967">
    <property type="entry name" value="zf-C3HC"/>
    <property type="match status" value="1"/>
</dbReference>